<keyword evidence="2" id="KW-0479">Metal-binding</keyword>
<gene>
    <name evidence="7" type="ORF">DEX24_06425</name>
</gene>
<dbReference type="GO" id="GO:0005975">
    <property type="term" value="P:carbohydrate metabolic process"/>
    <property type="evidence" value="ECO:0007669"/>
    <property type="project" value="InterPro"/>
</dbReference>
<evidence type="ECO:0000256" key="3">
    <source>
        <dbReference type="ARBA" id="ARBA00022729"/>
    </source>
</evidence>
<protein>
    <submittedName>
        <fullName evidence="7">Alpha-amlyase</fullName>
    </submittedName>
</protein>
<evidence type="ECO:0000313" key="8">
    <source>
        <dbReference type="Proteomes" id="UP000245938"/>
    </source>
</evidence>
<evidence type="ECO:0000256" key="4">
    <source>
        <dbReference type="SAM" id="Phobius"/>
    </source>
</evidence>
<keyword evidence="8" id="KW-1185">Reference proteome</keyword>
<dbReference type="InterPro" id="IPR006047">
    <property type="entry name" value="GH13_cat_dom"/>
</dbReference>
<keyword evidence="7" id="KW-0456">Lyase</keyword>
<dbReference type="Gene3D" id="2.60.40.1180">
    <property type="entry name" value="Golgi alpha-mannosidase II"/>
    <property type="match status" value="1"/>
</dbReference>
<dbReference type="Proteomes" id="UP000245938">
    <property type="component" value="Unassembled WGS sequence"/>
</dbReference>
<proteinExistence type="predicted"/>
<dbReference type="InterPro" id="IPR054174">
    <property type="entry name" value="Alpha-amylase-like_C"/>
</dbReference>
<feature type="transmembrane region" description="Helical" evidence="4">
    <location>
        <begin position="453"/>
        <end position="472"/>
    </location>
</feature>
<dbReference type="Gene3D" id="3.20.20.80">
    <property type="entry name" value="Glycosidases"/>
    <property type="match status" value="1"/>
</dbReference>
<feature type="chain" id="PRO_5015619031" evidence="5">
    <location>
        <begin position="32"/>
        <end position="482"/>
    </location>
</feature>
<dbReference type="AlphaFoldDB" id="A0A2U3AMR9"/>
<dbReference type="SUPFAM" id="SSF51445">
    <property type="entry name" value="(Trans)glycosidases"/>
    <property type="match status" value="1"/>
</dbReference>
<evidence type="ECO:0000256" key="5">
    <source>
        <dbReference type="SAM" id="SignalP"/>
    </source>
</evidence>
<feature type="signal peptide" evidence="5">
    <location>
        <begin position="1"/>
        <end position="31"/>
    </location>
</feature>
<dbReference type="PANTHER" id="PTHR10357">
    <property type="entry name" value="ALPHA-AMYLASE FAMILY MEMBER"/>
    <property type="match status" value="1"/>
</dbReference>
<feature type="domain" description="Glycosyl hydrolase family 13 catalytic" evidence="6">
    <location>
        <begin position="41"/>
        <end position="354"/>
    </location>
</feature>
<comment type="cofactor">
    <cofactor evidence="1">
        <name>Ca(2+)</name>
        <dbReference type="ChEBI" id="CHEBI:29108"/>
    </cofactor>
</comment>
<keyword evidence="4" id="KW-0472">Membrane</keyword>
<dbReference type="RefSeq" id="WP_109305591.1">
    <property type="nucleotide sequence ID" value="NZ_BJUF01000012.1"/>
</dbReference>
<keyword evidence="3 5" id="KW-0732">Signal</keyword>
<dbReference type="SUPFAM" id="SSF51011">
    <property type="entry name" value="Glycosyl hydrolase domain"/>
    <property type="match status" value="1"/>
</dbReference>
<accession>A0A2U3AMR9</accession>
<evidence type="ECO:0000259" key="6">
    <source>
        <dbReference type="SMART" id="SM00642"/>
    </source>
</evidence>
<reference evidence="7 8" key="1">
    <citation type="submission" date="2018-05" db="EMBL/GenBank/DDBJ databases">
        <title>Kurthia sibirica genome sequence.</title>
        <authorList>
            <person name="Maclea K.S."/>
            <person name="Goen A.E."/>
        </authorList>
    </citation>
    <scope>NUCLEOTIDE SEQUENCE [LARGE SCALE GENOMIC DNA]</scope>
    <source>
        <strain evidence="7 8">ATCC 49154</strain>
    </source>
</reference>
<dbReference type="EMBL" id="QFVR01000006">
    <property type="protein sequence ID" value="PWI25834.1"/>
    <property type="molecule type" value="Genomic_DNA"/>
</dbReference>
<dbReference type="OrthoDB" id="9805159at2"/>
<comment type="caution">
    <text evidence="7">The sequence shown here is derived from an EMBL/GenBank/DDBJ whole genome shotgun (WGS) entry which is preliminary data.</text>
</comment>
<dbReference type="GO" id="GO:0016829">
    <property type="term" value="F:lyase activity"/>
    <property type="evidence" value="ECO:0007669"/>
    <property type="project" value="UniProtKB-KW"/>
</dbReference>
<name>A0A2U3AMR9_9BACL</name>
<evidence type="ECO:0000313" key="7">
    <source>
        <dbReference type="EMBL" id="PWI25834.1"/>
    </source>
</evidence>
<evidence type="ECO:0000256" key="1">
    <source>
        <dbReference type="ARBA" id="ARBA00001913"/>
    </source>
</evidence>
<dbReference type="InterPro" id="IPR017853">
    <property type="entry name" value="GH"/>
</dbReference>
<keyword evidence="4" id="KW-0812">Transmembrane</keyword>
<dbReference type="PANTHER" id="PTHR10357:SF215">
    <property type="entry name" value="ALPHA-AMYLASE 1"/>
    <property type="match status" value="1"/>
</dbReference>
<dbReference type="Pfam" id="PF22026">
    <property type="entry name" value="Alpha-amylase_C_2"/>
    <property type="match status" value="1"/>
</dbReference>
<dbReference type="InterPro" id="IPR013780">
    <property type="entry name" value="Glyco_hydro_b"/>
</dbReference>
<sequence length="482" mass="54741">MRKSKWILTTVASIVLATTVSLTGHASIATAKTMQDESIYDVLVDRFFNSQPTNDFDVNGKDLNAFAGGDFAGITTKASYFDDLGFTILSIGSIFEADDFRSAEVIDYSKLQKRFGTDKEYEEMRERLHKSKIAVMTDFPINGVSAKNKLQGSKDWSTTNKDGTIDWKLDNVAVQNALIAAASDFVTKYKVDGLRLTNSQKVDDEVLNRIIAELKAQHKNLWIISNEPSNAHFDINYDDTSIEYNQQIFKNNDLDSSQFLAAKKGQKTDLPTTRMIDHFSSPRFTHFSAEENMYPPTRVKMAMGANLLLPGVPIMSYGTEIAMNGAKQPENLQSMDFRTKDDIIKYIGQMQSLRNGSVTLRNGDFKLIENKNGFIVFERFSKDEKWFIVINNTSKTKTINLTEKQVGTNKELHGRFENDIVRMNDNNEYRIGLDREIVEVYQVMDNKGFNKPYLIALALVYILFVGFIVVVLKRGKKRKNKE</sequence>
<dbReference type="SMART" id="SM00642">
    <property type="entry name" value="Aamy"/>
    <property type="match status" value="1"/>
</dbReference>
<evidence type="ECO:0000256" key="2">
    <source>
        <dbReference type="ARBA" id="ARBA00022723"/>
    </source>
</evidence>
<dbReference type="GO" id="GO:0046872">
    <property type="term" value="F:metal ion binding"/>
    <property type="evidence" value="ECO:0007669"/>
    <property type="project" value="UniProtKB-KW"/>
</dbReference>
<organism evidence="7 8">
    <name type="scientific">Kurthia sibirica</name>
    <dbReference type="NCBI Taxonomy" id="202750"/>
    <lineage>
        <taxon>Bacteria</taxon>
        <taxon>Bacillati</taxon>
        <taxon>Bacillota</taxon>
        <taxon>Bacilli</taxon>
        <taxon>Bacillales</taxon>
        <taxon>Caryophanaceae</taxon>
        <taxon>Kurthia</taxon>
    </lineage>
</organism>
<keyword evidence="4" id="KW-1133">Transmembrane helix</keyword>
<dbReference type="Pfam" id="PF00128">
    <property type="entry name" value="Alpha-amylase"/>
    <property type="match status" value="1"/>
</dbReference>